<comment type="similarity">
    <text evidence="2">Belongs to the glycosyl hydrolase 5 (cellulase A) family.</text>
</comment>
<dbReference type="SUPFAM" id="SSF49384">
    <property type="entry name" value="Carbohydrate-binding domain"/>
    <property type="match status" value="1"/>
</dbReference>
<dbReference type="Proteomes" id="UP001183629">
    <property type="component" value="Unassembled WGS sequence"/>
</dbReference>
<dbReference type="InterPro" id="IPR014756">
    <property type="entry name" value="Ig_E-set"/>
</dbReference>
<feature type="chain" id="PRO_5042122280" description="cellulase" evidence="11">
    <location>
        <begin position="33"/>
        <end position="685"/>
    </location>
</feature>
<evidence type="ECO:0000256" key="7">
    <source>
        <dbReference type="ARBA" id="ARBA00023277"/>
    </source>
</evidence>
<feature type="signal peptide" evidence="11">
    <location>
        <begin position="1"/>
        <end position="32"/>
    </location>
</feature>
<accession>A0AAE3ZLE9</accession>
<evidence type="ECO:0000256" key="3">
    <source>
        <dbReference type="ARBA" id="ARBA00012601"/>
    </source>
</evidence>
<dbReference type="GO" id="GO:0008422">
    <property type="term" value="F:beta-glucosidase activity"/>
    <property type="evidence" value="ECO:0007669"/>
    <property type="project" value="TreeGrafter"/>
</dbReference>
<dbReference type="GO" id="GO:0005576">
    <property type="term" value="C:extracellular region"/>
    <property type="evidence" value="ECO:0007669"/>
    <property type="project" value="TreeGrafter"/>
</dbReference>
<comment type="caution">
    <text evidence="13">The sequence shown here is derived from an EMBL/GenBank/DDBJ whole genome shotgun (WGS) entry which is preliminary data.</text>
</comment>
<dbReference type="GO" id="GO:0030247">
    <property type="term" value="F:polysaccharide binding"/>
    <property type="evidence" value="ECO:0007669"/>
    <property type="project" value="UniProtKB-UniRule"/>
</dbReference>
<dbReference type="PANTHER" id="PTHR31297">
    <property type="entry name" value="GLUCAN ENDO-1,6-BETA-GLUCOSIDASE B"/>
    <property type="match status" value="1"/>
</dbReference>
<keyword evidence="6" id="KW-0136">Cellulose degradation</keyword>
<dbReference type="InterPro" id="IPR017853">
    <property type="entry name" value="GH"/>
</dbReference>
<evidence type="ECO:0000256" key="11">
    <source>
        <dbReference type="SAM" id="SignalP"/>
    </source>
</evidence>
<feature type="domain" description="CBM2" evidence="12">
    <location>
        <begin position="29"/>
        <end position="138"/>
    </location>
</feature>
<dbReference type="Gene3D" id="3.20.20.80">
    <property type="entry name" value="Glycosidases"/>
    <property type="match status" value="1"/>
</dbReference>
<protein>
    <recommendedName>
        <fullName evidence="3">cellulase</fullName>
        <ecNumber evidence="3">3.2.1.4</ecNumber>
    </recommendedName>
</protein>
<dbReference type="InterPro" id="IPR001919">
    <property type="entry name" value="CBD2"/>
</dbReference>
<dbReference type="Pfam" id="PF18448">
    <property type="entry name" value="CBM46"/>
    <property type="match status" value="1"/>
</dbReference>
<evidence type="ECO:0000256" key="2">
    <source>
        <dbReference type="ARBA" id="ARBA00005641"/>
    </source>
</evidence>
<evidence type="ECO:0000256" key="4">
    <source>
        <dbReference type="ARBA" id="ARBA00022729"/>
    </source>
</evidence>
<comment type="catalytic activity">
    <reaction evidence="1">
        <text>Endohydrolysis of (1-&gt;4)-beta-D-glucosidic linkages in cellulose, lichenin and cereal beta-D-glucans.</text>
        <dbReference type="EC" id="3.2.1.4"/>
    </reaction>
</comment>
<keyword evidence="9" id="KW-0624">Polysaccharide degradation</keyword>
<dbReference type="GO" id="GO:0030245">
    <property type="term" value="P:cellulose catabolic process"/>
    <property type="evidence" value="ECO:0007669"/>
    <property type="project" value="UniProtKB-KW"/>
</dbReference>
<dbReference type="AlphaFoldDB" id="A0AAE3ZLE9"/>
<evidence type="ECO:0000256" key="8">
    <source>
        <dbReference type="ARBA" id="ARBA00023295"/>
    </source>
</evidence>
<feature type="compositionally biased region" description="Low complexity" evidence="10">
    <location>
        <begin position="136"/>
        <end position="147"/>
    </location>
</feature>
<dbReference type="GO" id="GO:0009986">
    <property type="term" value="C:cell surface"/>
    <property type="evidence" value="ECO:0007669"/>
    <property type="project" value="TreeGrafter"/>
</dbReference>
<evidence type="ECO:0000256" key="5">
    <source>
        <dbReference type="ARBA" id="ARBA00022801"/>
    </source>
</evidence>
<dbReference type="GO" id="GO:0008810">
    <property type="term" value="F:cellulase activity"/>
    <property type="evidence" value="ECO:0007669"/>
    <property type="project" value="UniProtKB-EC"/>
</dbReference>
<dbReference type="InterPro" id="IPR008965">
    <property type="entry name" value="CBM2/CBM3_carb-bd_dom_sf"/>
</dbReference>
<organism evidence="13 14">
    <name type="scientific">Catenuloplanes niger</name>
    <dbReference type="NCBI Taxonomy" id="587534"/>
    <lineage>
        <taxon>Bacteria</taxon>
        <taxon>Bacillati</taxon>
        <taxon>Actinomycetota</taxon>
        <taxon>Actinomycetes</taxon>
        <taxon>Micromonosporales</taxon>
        <taxon>Micromonosporaceae</taxon>
        <taxon>Catenuloplanes</taxon>
    </lineage>
</organism>
<dbReference type="InterPro" id="IPR005102">
    <property type="entry name" value="Carbo-bd_X2"/>
</dbReference>
<dbReference type="InterPro" id="IPR013783">
    <property type="entry name" value="Ig-like_fold"/>
</dbReference>
<dbReference type="InterPro" id="IPR012291">
    <property type="entry name" value="CBM2_carb-bd_dom_sf"/>
</dbReference>
<dbReference type="Pfam" id="PF03442">
    <property type="entry name" value="CBM_X2"/>
    <property type="match status" value="1"/>
</dbReference>
<dbReference type="EMBL" id="JAVDYC010000001">
    <property type="protein sequence ID" value="MDR7321077.1"/>
    <property type="molecule type" value="Genomic_DNA"/>
</dbReference>
<evidence type="ECO:0000313" key="14">
    <source>
        <dbReference type="Proteomes" id="UP001183629"/>
    </source>
</evidence>
<gene>
    <name evidence="13" type="ORF">J2S44_001327</name>
</gene>
<dbReference type="InterPro" id="IPR040946">
    <property type="entry name" value="CBM46"/>
</dbReference>
<reference evidence="13 14" key="1">
    <citation type="submission" date="2023-07" db="EMBL/GenBank/DDBJ databases">
        <title>Sequencing the genomes of 1000 actinobacteria strains.</title>
        <authorList>
            <person name="Klenk H.-P."/>
        </authorList>
    </citation>
    <scope>NUCLEOTIDE SEQUENCE [LARGE SCALE GENOMIC DNA]</scope>
    <source>
        <strain evidence="13 14">DSM 44711</strain>
    </source>
</reference>
<dbReference type="InterPro" id="IPR050386">
    <property type="entry name" value="Glycosyl_hydrolase_5"/>
</dbReference>
<proteinExistence type="inferred from homology"/>
<dbReference type="Gene3D" id="2.60.40.10">
    <property type="entry name" value="Immunoglobulins"/>
    <property type="match status" value="2"/>
</dbReference>
<evidence type="ECO:0000256" key="6">
    <source>
        <dbReference type="ARBA" id="ARBA00023001"/>
    </source>
</evidence>
<dbReference type="Pfam" id="PF00553">
    <property type="entry name" value="CBM_2"/>
    <property type="match status" value="1"/>
</dbReference>
<dbReference type="SMART" id="SM00637">
    <property type="entry name" value="CBD_II"/>
    <property type="match status" value="1"/>
</dbReference>
<evidence type="ECO:0000259" key="12">
    <source>
        <dbReference type="PROSITE" id="PS51173"/>
    </source>
</evidence>
<evidence type="ECO:0000313" key="13">
    <source>
        <dbReference type="EMBL" id="MDR7321077.1"/>
    </source>
</evidence>
<name>A0AAE3ZLE9_9ACTN</name>
<dbReference type="PROSITE" id="PS51173">
    <property type="entry name" value="CBM2"/>
    <property type="match status" value="1"/>
</dbReference>
<dbReference type="EC" id="3.2.1.4" evidence="3"/>
<dbReference type="InterPro" id="IPR001547">
    <property type="entry name" value="Glyco_hydro_5"/>
</dbReference>
<dbReference type="Gene3D" id="2.60.40.290">
    <property type="match status" value="1"/>
</dbReference>
<keyword evidence="5 13" id="KW-0378">Hydrolase</keyword>
<keyword evidence="4 11" id="KW-0732">Signal</keyword>
<dbReference type="PANTHER" id="PTHR31297:SF41">
    <property type="entry name" value="ENDOGLUCANASE, PUTATIVE (AFU_ORTHOLOGUE AFUA_5G01830)-RELATED"/>
    <property type="match status" value="1"/>
</dbReference>
<evidence type="ECO:0000256" key="1">
    <source>
        <dbReference type="ARBA" id="ARBA00000966"/>
    </source>
</evidence>
<keyword evidence="8 13" id="KW-0326">Glycosidase</keyword>
<dbReference type="RefSeq" id="WP_310409853.1">
    <property type="nucleotide sequence ID" value="NZ_JAVDYC010000001.1"/>
</dbReference>
<dbReference type="SUPFAM" id="SSF51445">
    <property type="entry name" value="(Trans)glycosidases"/>
    <property type="match status" value="1"/>
</dbReference>
<dbReference type="SUPFAM" id="SSF81296">
    <property type="entry name" value="E set domains"/>
    <property type="match status" value="1"/>
</dbReference>
<evidence type="ECO:0000256" key="10">
    <source>
        <dbReference type="SAM" id="MobiDB-lite"/>
    </source>
</evidence>
<keyword evidence="7" id="KW-0119">Carbohydrate metabolism</keyword>
<feature type="region of interest" description="Disordered" evidence="10">
    <location>
        <begin position="129"/>
        <end position="165"/>
    </location>
</feature>
<keyword evidence="14" id="KW-1185">Reference proteome</keyword>
<sequence>MTIRSRWRAGLTVGAAAVLLAGGLAVASSAQAAAGCRVTYAVPSQWNSGFTANIAVTNLGDAIDGWTLTWSFPGSQSVTQAWNATVTQSGAAVTARNASYNAALGTGASVSFGFNGSWSGSNPSPATFSLNGTTCTGSTNPTSPAPTGTGGPSPTPTATPRPGGDAMAAVAAMQPGWNLGNSFDAVGADETAWGNPRVTEALLDNVRAQGFNSIRIPVTWSNHHGPAPAYTIDPAWLARVQEVVGWALDDGFYVMINIHHDSWQWINTMPADRAGVTARYNALWTQLAAAFRDAPAKLTFESVNEPQFTGSSGDAQNAELLNELNTSFHRIVRASGGGNATRLLVLPTLHTSAEQARIDELTATFAALNDPNLIATVHFYGYWPFSVNVAGGTRFDATTQQDLIDQFDRVHRAFVAKGIPVIIGEYGLLGFDRHTGTIQQGEKLKFFEFLGYYAKLRNITTMLWDNGQHLGRTSFVWSDPELWAQIRSSWTVRSGTASSDQIYVPRTGAITAKSLTLNLNGTTFQGLTGADYTLNGNTLTLSAETVTRLVGNRAYGINATLQARFSTGVPWRIDVITYDPPLLANATGTTAAFAVPTQFRGDQLATMEAKYADGSFAGPHNWTAFKEFDVTFAPDYAGNRIVLKPEFFAEVTDGARVTLTFHFWSGTTVTYHVTRSGTSVTGTVA</sequence>
<dbReference type="Pfam" id="PF00150">
    <property type="entry name" value="Cellulase"/>
    <property type="match status" value="1"/>
</dbReference>
<evidence type="ECO:0000256" key="9">
    <source>
        <dbReference type="ARBA" id="ARBA00023326"/>
    </source>
</evidence>